<dbReference type="InterPro" id="IPR036441">
    <property type="entry name" value="DHquinase_II_sf"/>
</dbReference>
<dbReference type="CDD" id="cd00466">
    <property type="entry name" value="DHQase_II"/>
    <property type="match status" value="1"/>
</dbReference>
<dbReference type="PROSITE" id="PS01029">
    <property type="entry name" value="DEHYDROQUINASE_II"/>
    <property type="match status" value="1"/>
</dbReference>
<feature type="binding site" evidence="7 9">
    <location>
        <position position="80"/>
    </location>
    <ligand>
        <name>substrate</name>
    </ligand>
</feature>
<dbReference type="NCBIfam" id="TIGR01088">
    <property type="entry name" value="aroQ"/>
    <property type="match status" value="1"/>
</dbReference>
<dbReference type="PIRSF" id="PIRSF001399">
    <property type="entry name" value="DHquinase_II"/>
    <property type="match status" value="1"/>
</dbReference>
<feature type="active site" description="Proton donor" evidence="7 8">
    <location>
        <position position="100"/>
    </location>
</feature>
<reference evidence="11 12" key="1">
    <citation type="journal article" date="2016" name="Nat. Commun.">
        <title>Thousands of microbial genomes shed light on interconnected biogeochemical processes in an aquifer system.</title>
        <authorList>
            <person name="Anantharaman K."/>
            <person name="Brown C.T."/>
            <person name="Hug L.A."/>
            <person name="Sharon I."/>
            <person name="Castelle C.J."/>
            <person name="Probst A.J."/>
            <person name="Thomas B.C."/>
            <person name="Singh A."/>
            <person name="Wilkins M.J."/>
            <person name="Karaoz U."/>
            <person name="Brodie E.L."/>
            <person name="Williams K.H."/>
            <person name="Hubbard S.S."/>
            <person name="Banfield J.F."/>
        </authorList>
    </citation>
    <scope>NUCLEOTIDE SEQUENCE [LARGE SCALE GENOMIC DNA]</scope>
</reference>
<dbReference type="GO" id="GO:0008652">
    <property type="term" value="P:amino acid biosynthetic process"/>
    <property type="evidence" value="ECO:0007669"/>
    <property type="project" value="UniProtKB-KW"/>
</dbReference>
<dbReference type="Gene3D" id="3.40.50.9100">
    <property type="entry name" value="Dehydroquinase, class II"/>
    <property type="match status" value="1"/>
</dbReference>
<dbReference type="EMBL" id="MGDI01000016">
    <property type="protein sequence ID" value="OGL54240.1"/>
    <property type="molecule type" value="Genomic_DNA"/>
</dbReference>
<evidence type="ECO:0000256" key="8">
    <source>
        <dbReference type="PIRSR" id="PIRSR001399-1"/>
    </source>
</evidence>
<comment type="pathway">
    <text evidence="2 7">Metabolic intermediate biosynthesis; chorismate biosynthesis; chorismate from D-erythrose 4-phosphate and phosphoenolpyruvate: step 3/7.</text>
</comment>
<comment type="function">
    <text evidence="7">Catalyzes a trans-dehydration via an enolate intermediate.</text>
</comment>
<evidence type="ECO:0000256" key="4">
    <source>
        <dbReference type="ARBA" id="ARBA00011193"/>
    </source>
</evidence>
<evidence type="ECO:0000256" key="5">
    <source>
        <dbReference type="ARBA" id="ARBA00012060"/>
    </source>
</evidence>
<evidence type="ECO:0000313" key="12">
    <source>
        <dbReference type="Proteomes" id="UP000178082"/>
    </source>
</evidence>
<dbReference type="STRING" id="1817883.A3G31_05325"/>
<dbReference type="HAMAP" id="MF_00169">
    <property type="entry name" value="AroQ"/>
    <property type="match status" value="1"/>
</dbReference>
<evidence type="ECO:0000256" key="3">
    <source>
        <dbReference type="ARBA" id="ARBA00011037"/>
    </source>
</evidence>
<dbReference type="NCBIfam" id="NF003807">
    <property type="entry name" value="PRK05395.1-4"/>
    <property type="match status" value="1"/>
</dbReference>
<dbReference type="GO" id="GO:0009423">
    <property type="term" value="P:chorismate biosynthetic process"/>
    <property type="evidence" value="ECO:0007669"/>
    <property type="project" value="UniProtKB-UniRule"/>
</dbReference>
<feature type="active site" description="Proton acceptor" evidence="7 8">
    <location>
        <position position="23"/>
    </location>
</feature>
<evidence type="ECO:0000313" key="11">
    <source>
        <dbReference type="EMBL" id="OGL54240.1"/>
    </source>
</evidence>
<evidence type="ECO:0000256" key="9">
    <source>
        <dbReference type="PIRSR" id="PIRSR001399-2"/>
    </source>
</evidence>
<dbReference type="Proteomes" id="UP000178082">
    <property type="component" value="Unassembled WGS sequence"/>
</dbReference>
<dbReference type="UniPathway" id="UPA00053">
    <property type="reaction ID" value="UER00086"/>
</dbReference>
<feature type="binding site" evidence="7 9">
    <location>
        <begin position="101"/>
        <end position="102"/>
    </location>
    <ligand>
        <name>substrate</name>
    </ligand>
</feature>
<dbReference type="PANTHER" id="PTHR21272:SF3">
    <property type="entry name" value="CATABOLIC 3-DEHYDROQUINASE"/>
    <property type="match status" value="1"/>
</dbReference>
<dbReference type="InterPro" id="IPR018509">
    <property type="entry name" value="DHquinase_II_CS"/>
</dbReference>
<dbReference type="EC" id="4.2.1.10" evidence="5 7"/>
<sequence length="146" mass="16092">MPTILVIHGPNLNLLGTREPEVYGKETLKDINSSLSKIAKEAGMNIKFFQSNHEGEIVDAIQEGLKKIDFIILNPGGLTHTSVCIRDALLSTKIPFIEAHLSNIFKREEFRKKSLISDIAVGTITGFGSKSYILAFSAAIDYLKSK</sequence>
<accession>A0A1F7SKD7</accession>
<keyword evidence="7" id="KW-0028">Amino-acid biosynthesis</keyword>
<feature type="binding site" evidence="7 9">
    <location>
        <position position="87"/>
    </location>
    <ligand>
        <name>substrate</name>
    </ligand>
</feature>
<dbReference type="PANTHER" id="PTHR21272">
    <property type="entry name" value="CATABOLIC 3-DEHYDROQUINASE"/>
    <property type="match status" value="1"/>
</dbReference>
<name>A0A1F7SKD7_9BACT</name>
<dbReference type="GO" id="GO:0009073">
    <property type="term" value="P:aromatic amino acid family biosynthetic process"/>
    <property type="evidence" value="ECO:0007669"/>
    <property type="project" value="UniProtKB-KW"/>
</dbReference>
<dbReference type="GO" id="GO:0003855">
    <property type="term" value="F:3-dehydroquinate dehydratase activity"/>
    <property type="evidence" value="ECO:0007669"/>
    <property type="project" value="UniProtKB-UniRule"/>
</dbReference>
<evidence type="ECO:0000256" key="7">
    <source>
        <dbReference type="HAMAP-Rule" id="MF_00169"/>
    </source>
</evidence>
<gene>
    <name evidence="7" type="primary">aroQ</name>
    <name evidence="11" type="ORF">A3G31_05325</name>
</gene>
<dbReference type="GO" id="GO:0019631">
    <property type="term" value="P:quinate catabolic process"/>
    <property type="evidence" value="ECO:0007669"/>
    <property type="project" value="TreeGrafter"/>
</dbReference>
<dbReference type="Pfam" id="PF01220">
    <property type="entry name" value="DHquinase_II"/>
    <property type="match status" value="1"/>
</dbReference>
<comment type="similarity">
    <text evidence="3 7">Belongs to the type-II 3-dehydroquinase family.</text>
</comment>
<dbReference type="InterPro" id="IPR001874">
    <property type="entry name" value="DHquinase_II"/>
</dbReference>
<organism evidence="11 12">
    <name type="scientific">Candidatus Schekmanbacteria bacterium RIFCSPLOWO2_12_FULL_38_15</name>
    <dbReference type="NCBI Taxonomy" id="1817883"/>
    <lineage>
        <taxon>Bacteria</taxon>
        <taxon>Candidatus Schekmaniibacteriota</taxon>
    </lineage>
</organism>
<evidence type="ECO:0000256" key="1">
    <source>
        <dbReference type="ARBA" id="ARBA00001864"/>
    </source>
</evidence>
<feature type="site" description="Transition state stabilizer" evidence="7 10">
    <location>
        <position position="18"/>
    </location>
</feature>
<dbReference type="NCBIfam" id="NF003806">
    <property type="entry name" value="PRK05395.1-3"/>
    <property type="match status" value="1"/>
</dbReference>
<evidence type="ECO:0000256" key="6">
    <source>
        <dbReference type="ARBA" id="ARBA00023239"/>
    </source>
</evidence>
<dbReference type="SUPFAM" id="SSF52304">
    <property type="entry name" value="Type II 3-dehydroquinate dehydratase"/>
    <property type="match status" value="1"/>
</dbReference>
<dbReference type="NCBIfam" id="NF003805">
    <property type="entry name" value="PRK05395.1-2"/>
    <property type="match status" value="1"/>
</dbReference>
<comment type="caution">
    <text evidence="11">The sequence shown here is derived from an EMBL/GenBank/DDBJ whole genome shotgun (WGS) entry which is preliminary data.</text>
</comment>
<proteinExistence type="inferred from homology"/>
<comment type="catalytic activity">
    <reaction evidence="1 7">
        <text>3-dehydroquinate = 3-dehydroshikimate + H2O</text>
        <dbReference type="Rhea" id="RHEA:21096"/>
        <dbReference type="ChEBI" id="CHEBI:15377"/>
        <dbReference type="ChEBI" id="CHEBI:16630"/>
        <dbReference type="ChEBI" id="CHEBI:32364"/>
        <dbReference type="EC" id="4.2.1.10"/>
    </reaction>
</comment>
<evidence type="ECO:0000256" key="10">
    <source>
        <dbReference type="PIRSR" id="PIRSR001399-3"/>
    </source>
</evidence>
<feature type="binding site" evidence="7 9">
    <location>
        <position position="74"/>
    </location>
    <ligand>
        <name>substrate</name>
    </ligand>
</feature>
<protein>
    <recommendedName>
        <fullName evidence="5 7">3-dehydroquinate dehydratase</fullName>
        <shortName evidence="7">3-dehydroquinase</shortName>
        <ecNumber evidence="5 7">4.2.1.10</ecNumber>
    </recommendedName>
    <alternativeName>
        <fullName evidence="7">Type II DHQase</fullName>
    </alternativeName>
</protein>
<evidence type="ECO:0000256" key="2">
    <source>
        <dbReference type="ARBA" id="ARBA00004902"/>
    </source>
</evidence>
<dbReference type="AlphaFoldDB" id="A0A1F7SKD7"/>
<dbReference type="NCBIfam" id="NF003804">
    <property type="entry name" value="PRK05395.1-1"/>
    <property type="match status" value="1"/>
</dbReference>
<keyword evidence="6 7" id="KW-0456">Lyase</keyword>
<keyword evidence="7" id="KW-0057">Aromatic amino acid biosynthesis</keyword>
<comment type="subunit">
    <text evidence="4 7">Homododecamer.</text>
</comment>
<feature type="binding site" evidence="7 9">
    <location>
        <position position="111"/>
    </location>
    <ligand>
        <name>substrate</name>
    </ligand>
</feature>